<reference evidence="2 3" key="1">
    <citation type="submission" date="2016-10" db="EMBL/GenBank/DDBJ databases">
        <authorList>
            <person name="Varghese N."/>
        </authorList>
    </citation>
    <scope>NUCLEOTIDE SEQUENCE [LARGE SCALE GENOMIC DNA]</scope>
</reference>
<feature type="compositionally biased region" description="Basic and acidic residues" evidence="1">
    <location>
        <begin position="60"/>
        <end position="72"/>
    </location>
</feature>
<evidence type="ECO:0000256" key="1">
    <source>
        <dbReference type="SAM" id="MobiDB-lite"/>
    </source>
</evidence>
<protein>
    <submittedName>
        <fullName evidence="2">Uncharacterized protein</fullName>
    </submittedName>
</protein>
<dbReference type="Proteomes" id="UP000215453">
    <property type="component" value="Chromosome 5"/>
</dbReference>
<evidence type="ECO:0000313" key="2">
    <source>
        <dbReference type="EMBL" id="SMY24587.1"/>
    </source>
</evidence>
<feature type="region of interest" description="Disordered" evidence="1">
    <location>
        <begin position="1"/>
        <end position="139"/>
    </location>
</feature>
<proteinExistence type="predicted"/>
<feature type="compositionally biased region" description="Basic and acidic residues" evidence="1">
    <location>
        <begin position="98"/>
        <end position="126"/>
    </location>
</feature>
<gene>
    <name evidence="2" type="ORF">ZT1A5_G6028</name>
</gene>
<sequence>MDEGNTNSAHGLAGMPKAKGLGQSRKWKAMKDLKKTDPDLAQHLAEDAEASSKISALREQQAEGKDAMHAHQPEASQPVVEKPRIELASQYDSSARQVLRDESQEPRKSKATADRADDAASHDVDHATAASSEETHRPR</sequence>
<organism evidence="2 3">
    <name type="scientific">Zymoseptoria tritici ST99CH_1A5</name>
    <dbReference type="NCBI Taxonomy" id="1276529"/>
    <lineage>
        <taxon>Eukaryota</taxon>
        <taxon>Fungi</taxon>
        <taxon>Dikarya</taxon>
        <taxon>Ascomycota</taxon>
        <taxon>Pezizomycotina</taxon>
        <taxon>Dothideomycetes</taxon>
        <taxon>Dothideomycetidae</taxon>
        <taxon>Mycosphaerellales</taxon>
        <taxon>Mycosphaerellaceae</taxon>
        <taxon>Zymoseptoria</taxon>
    </lineage>
</organism>
<feature type="compositionally biased region" description="Basic and acidic residues" evidence="1">
    <location>
        <begin position="29"/>
        <end position="46"/>
    </location>
</feature>
<accession>A0A1Y6LJB4</accession>
<dbReference type="EMBL" id="LT882680">
    <property type="protein sequence ID" value="SMY24587.1"/>
    <property type="molecule type" value="Genomic_DNA"/>
</dbReference>
<dbReference type="AlphaFoldDB" id="A0A1Y6LJB4"/>
<name>A0A1Y6LJB4_ZYMTR</name>
<evidence type="ECO:0000313" key="3">
    <source>
        <dbReference type="Proteomes" id="UP000215453"/>
    </source>
</evidence>